<dbReference type="PaxDb" id="3218-PP1S173_120V6.1"/>
<gene>
    <name evidence="1" type="ORF">PHYPA_022188</name>
</gene>
<reference evidence="1 3" key="2">
    <citation type="journal article" date="2018" name="Plant J.">
        <title>The Physcomitrella patens chromosome-scale assembly reveals moss genome structure and evolution.</title>
        <authorList>
            <person name="Lang D."/>
            <person name="Ullrich K.K."/>
            <person name="Murat F."/>
            <person name="Fuchs J."/>
            <person name="Jenkins J."/>
            <person name="Haas F.B."/>
            <person name="Piednoel M."/>
            <person name="Gundlach H."/>
            <person name="Van Bel M."/>
            <person name="Meyberg R."/>
            <person name="Vives C."/>
            <person name="Morata J."/>
            <person name="Symeonidi A."/>
            <person name="Hiss M."/>
            <person name="Muchero W."/>
            <person name="Kamisugi Y."/>
            <person name="Saleh O."/>
            <person name="Blanc G."/>
            <person name="Decker E.L."/>
            <person name="van Gessel N."/>
            <person name="Grimwood J."/>
            <person name="Hayes R.D."/>
            <person name="Graham S.W."/>
            <person name="Gunter L.E."/>
            <person name="McDaniel S.F."/>
            <person name="Hoernstein S.N.W."/>
            <person name="Larsson A."/>
            <person name="Li F.W."/>
            <person name="Perroud P.F."/>
            <person name="Phillips J."/>
            <person name="Ranjan P."/>
            <person name="Rokshar D.S."/>
            <person name="Rothfels C.J."/>
            <person name="Schneider L."/>
            <person name="Shu S."/>
            <person name="Stevenson D.W."/>
            <person name="Thummler F."/>
            <person name="Tillich M."/>
            <person name="Villarreal Aguilar J.C."/>
            <person name="Widiez T."/>
            <person name="Wong G.K."/>
            <person name="Wymore A."/>
            <person name="Zhang Y."/>
            <person name="Zimmer A.D."/>
            <person name="Quatrano R.S."/>
            <person name="Mayer K.F.X."/>
            <person name="Goodstein D."/>
            <person name="Casacuberta J.M."/>
            <person name="Vandepoele K."/>
            <person name="Reski R."/>
            <person name="Cuming A.C."/>
            <person name="Tuskan G.A."/>
            <person name="Maumus F."/>
            <person name="Salse J."/>
            <person name="Schmutz J."/>
            <person name="Rensing S.A."/>
        </authorList>
    </citation>
    <scope>NUCLEOTIDE SEQUENCE [LARGE SCALE GENOMIC DNA]</scope>
    <source>
        <strain evidence="2 3">cv. Gransden 2004</strain>
    </source>
</reference>
<dbReference type="EnsemblPlants" id="Pp3c17_16710V3.1">
    <property type="protein sequence ID" value="PAC:32905807.CDS.1"/>
    <property type="gene ID" value="Pp3c17_16710"/>
</dbReference>
<accession>A0A2K1J478</accession>
<dbReference type="Gramene" id="Pp3c17_16710V3.2">
    <property type="protein sequence ID" value="PAC:32905808.CDS.1"/>
    <property type="gene ID" value="Pp3c17_16710"/>
</dbReference>
<dbReference type="AlphaFoldDB" id="A0A2K1J478"/>
<evidence type="ECO:0000313" key="1">
    <source>
        <dbReference type="EMBL" id="PNR36337.1"/>
    </source>
</evidence>
<organism evidence="1">
    <name type="scientific">Physcomitrium patens</name>
    <name type="common">Spreading-leaved earth moss</name>
    <name type="synonym">Physcomitrella patens</name>
    <dbReference type="NCBI Taxonomy" id="3218"/>
    <lineage>
        <taxon>Eukaryota</taxon>
        <taxon>Viridiplantae</taxon>
        <taxon>Streptophyta</taxon>
        <taxon>Embryophyta</taxon>
        <taxon>Bryophyta</taxon>
        <taxon>Bryophytina</taxon>
        <taxon>Bryopsida</taxon>
        <taxon>Funariidae</taxon>
        <taxon>Funariales</taxon>
        <taxon>Funariaceae</taxon>
        <taxon>Physcomitrium</taxon>
    </lineage>
</organism>
<dbReference type="Proteomes" id="UP000006727">
    <property type="component" value="Chromosome 17"/>
</dbReference>
<sequence length="80" mass="9688">MFALNMFGRLWSWCLQQFLWRRCRRRGAESKFSCKPMRRVFVQLNCVYWPVVCSLGLFKKSKIHQREKLLQSRLAKLHGP</sequence>
<protein>
    <submittedName>
        <fullName evidence="1 2">Uncharacterized protein</fullName>
    </submittedName>
</protein>
<dbReference type="InParanoid" id="A0A2K1J478"/>
<reference evidence="1 3" key="1">
    <citation type="journal article" date="2008" name="Science">
        <title>The Physcomitrella genome reveals evolutionary insights into the conquest of land by plants.</title>
        <authorList>
            <person name="Rensing S."/>
            <person name="Lang D."/>
            <person name="Zimmer A."/>
            <person name="Terry A."/>
            <person name="Salamov A."/>
            <person name="Shapiro H."/>
            <person name="Nishiyama T."/>
            <person name="Perroud P.-F."/>
            <person name="Lindquist E."/>
            <person name="Kamisugi Y."/>
            <person name="Tanahashi T."/>
            <person name="Sakakibara K."/>
            <person name="Fujita T."/>
            <person name="Oishi K."/>
            <person name="Shin-I T."/>
            <person name="Kuroki Y."/>
            <person name="Toyoda A."/>
            <person name="Suzuki Y."/>
            <person name="Hashimoto A."/>
            <person name="Yamaguchi K."/>
            <person name="Sugano A."/>
            <person name="Kohara Y."/>
            <person name="Fujiyama A."/>
            <person name="Anterola A."/>
            <person name="Aoki S."/>
            <person name="Ashton N."/>
            <person name="Barbazuk W.B."/>
            <person name="Barker E."/>
            <person name="Bennetzen J."/>
            <person name="Bezanilla M."/>
            <person name="Blankenship R."/>
            <person name="Cho S.H."/>
            <person name="Dutcher S."/>
            <person name="Estelle M."/>
            <person name="Fawcett J.A."/>
            <person name="Gundlach H."/>
            <person name="Hanada K."/>
            <person name="Heyl A."/>
            <person name="Hicks K.A."/>
            <person name="Hugh J."/>
            <person name="Lohr M."/>
            <person name="Mayer K."/>
            <person name="Melkozernov A."/>
            <person name="Murata T."/>
            <person name="Nelson D."/>
            <person name="Pils B."/>
            <person name="Prigge M."/>
            <person name="Reiss B."/>
            <person name="Renner T."/>
            <person name="Rombauts S."/>
            <person name="Rushton P."/>
            <person name="Sanderfoot A."/>
            <person name="Schween G."/>
            <person name="Shiu S.-H."/>
            <person name="Stueber K."/>
            <person name="Theodoulou F.L."/>
            <person name="Tu H."/>
            <person name="Van de Peer Y."/>
            <person name="Verrier P.J."/>
            <person name="Waters E."/>
            <person name="Wood A."/>
            <person name="Yang L."/>
            <person name="Cove D."/>
            <person name="Cuming A."/>
            <person name="Hasebe M."/>
            <person name="Lucas S."/>
            <person name="Mishler D.B."/>
            <person name="Reski R."/>
            <person name="Grigoriev I."/>
            <person name="Quatrano R.S."/>
            <person name="Boore J.L."/>
        </authorList>
    </citation>
    <scope>NUCLEOTIDE SEQUENCE [LARGE SCALE GENOMIC DNA]</scope>
    <source>
        <strain evidence="2 3">cv. Gransden 2004</strain>
    </source>
</reference>
<dbReference type="EnsemblPlants" id="Pp3c17_16710V3.2">
    <property type="protein sequence ID" value="PAC:32905808.CDS.1"/>
    <property type="gene ID" value="Pp3c17_16710"/>
</dbReference>
<reference evidence="2" key="3">
    <citation type="submission" date="2020-12" db="UniProtKB">
        <authorList>
            <consortium name="EnsemblPlants"/>
        </authorList>
    </citation>
    <scope>IDENTIFICATION</scope>
</reference>
<dbReference type="Gramene" id="Pp3c17_16710V3.1">
    <property type="protein sequence ID" value="PAC:32905807.CDS.1"/>
    <property type="gene ID" value="Pp3c17_16710"/>
</dbReference>
<evidence type="ECO:0000313" key="3">
    <source>
        <dbReference type="Proteomes" id="UP000006727"/>
    </source>
</evidence>
<keyword evidence="3" id="KW-1185">Reference proteome</keyword>
<name>A0A2K1J478_PHYPA</name>
<proteinExistence type="predicted"/>
<evidence type="ECO:0000313" key="2">
    <source>
        <dbReference type="EnsemblPlants" id="PAC:32905807.CDS.1"/>
    </source>
</evidence>
<dbReference type="EMBL" id="ABEU02000017">
    <property type="protein sequence ID" value="PNR36337.1"/>
    <property type="molecule type" value="Genomic_DNA"/>
</dbReference>